<dbReference type="Proteomes" id="UP000050525">
    <property type="component" value="Unassembled WGS sequence"/>
</dbReference>
<keyword evidence="2" id="KW-1185">Reference proteome</keyword>
<accession>A0A151MYS1</accession>
<comment type="caution">
    <text evidence="1">The sequence shown here is derived from an EMBL/GenBank/DDBJ whole genome shotgun (WGS) entry which is preliminary data.</text>
</comment>
<organism evidence="1 2">
    <name type="scientific">Alligator mississippiensis</name>
    <name type="common">American alligator</name>
    <dbReference type="NCBI Taxonomy" id="8496"/>
    <lineage>
        <taxon>Eukaryota</taxon>
        <taxon>Metazoa</taxon>
        <taxon>Chordata</taxon>
        <taxon>Craniata</taxon>
        <taxon>Vertebrata</taxon>
        <taxon>Euteleostomi</taxon>
        <taxon>Archelosauria</taxon>
        <taxon>Archosauria</taxon>
        <taxon>Crocodylia</taxon>
        <taxon>Alligatoridae</taxon>
        <taxon>Alligatorinae</taxon>
        <taxon>Alligator</taxon>
    </lineage>
</organism>
<gene>
    <name evidence="1" type="ORF">Y1Q_0005036</name>
</gene>
<dbReference type="EMBL" id="AKHW03004560">
    <property type="protein sequence ID" value="KYO29662.1"/>
    <property type="molecule type" value="Genomic_DNA"/>
</dbReference>
<evidence type="ECO:0000313" key="1">
    <source>
        <dbReference type="EMBL" id="KYO29662.1"/>
    </source>
</evidence>
<sequence>MQNGSIITYHPAEAQIDVAFKGQTQSFSEQPDNCSLQLAALCPEGQGTNWVWIQKGCGSERQLSSGSMQQYVMEVCDHGPADHPRPAGSLWGCAQGIKAPTGSGSSKALVLNGSLAVDLCSFV</sequence>
<dbReference type="AlphaFoldDB" id="A0A151MYS1"/>
<evidence type="ECO:0000313" key="2">
    <source>
        <dbReference type="Proteomes" id="UP000050525"/>
    </source>
</evidence>
<name>A0A151MYS1_ALLMI</name>
<proteinExistence type="predicted"/>
<protein>
    <submittedName>
        <fullName evidence="1">Uncharacterized protein</fullName>
    </submittedName>
</protein>
<reference evidence="1 2" key="1">
    <citation type="journal article" date="2012" name="Genome Biol.">
        <title>Sequencing three crocodilian genomes to illuminate the evolution of archosaurs and amniotes.</title>
        <authorList>
            <person name="St John J.A."/>
            <person name="Braun E.L."/>
            <person name="Isberg S.R."/>
            <person name="Miles L.G."/>
            <person name="Chong A.Y."/>
            <person name="Gongora J."/>
            <person name="Dalzell P."/>
            <person name="Moran C."/>
            <person name="Bed'hom B."/>
            <person name="Abzhanov A."/>
            <person name="Burgess S.C."/>
            <person name="Cooksey A.M."/>
            <person name="Castoe T.A."/>
            <person name="Crawford N.G."/>
            <person name="Densmore L.D."/>
            <person name="Drew J.C."/>
            <person name="Edwards S.V."/>
            <person name="Faircloth B.C."/>
            <person name="Fujita M.K."/>
            <person name="Greenwold M.J."/>
            <person name="Hoffmann F.G."/>
            <person name="Howard J.M."/>
            <person name="Iguchi T."/>
            <person name="Janes D.E."/>
            <person name="Khan S.Y."/>
            <person name="Kohno S."/>
            <person name="de Koning A.J."/>
            <person name="Lance S.L."/>
            <person name="McCarthy F.M."/>
            <person name="McCormack J.E."/>
            <person name="Merchant M.E."/>
            <person name="Peterson D.G."/>
            <person name="Pollock D.D."/>
            <person name="Pourmand N."/>
            <person name="Raney B.J."/>
            <person name="Roessler K.A."/>
            <person name="Sanford J.R."/>
            <person name="Sawyer R.H."/>
            <person name="Schmidt C.J."/>
            <person name="Triplett E.W."/>
            <person name="Tuberville T.D."/>
            <person name="Venegas-Anaya M."/>
            <person name="Howard J.T."/>
            <person name="Jarvis E.D."/>
            <person name="Guillette L.J.Jr."/>
            <person name="Glenn T.C."/>
            <person name="Green R.E."/>
            <person name="Ray D.A."/>
        </authorList>
    </citation>
    <scope>NUCLEOTIDE SEQUENCE [LARGE SCALE GENOMIC DNA]</scope>
    <source>
        <strain evidence="1">KSC_2009_1</strain>
    </source>
</reference>